<evidence type="ECO:0000256" key="1">
    <source>
        <dbReference type="ARBA" id="ARBA00009437"/>
    </source>
</evidence>
<keyword evidence="3" id="KW-0238">DNA-binding</keyword>
<dbReference type="PROSITE" id="PS50931">
    <property type="entry name" value="HTH_LYSR"/>
    <property type="match status" value="1"/>
</dbReference>
<comment type="similarity">
    <text evidence="1">Belongs to the LysR transcriptional regulatory family.</text>
</comment>
<gene>
    <name evidence="6" type="ORF">Q6A51_08690</name>
</gene>
<evidence type="ECO:0000313" key="6">
    <source>
        <dbReference type="EMBL" id="MDO7926851.1"/>
    </source>
</evidence>
<keyword evidence="4" id="KW-0804">Transcription</keyword>
<evidence type="ECO:0000256" key="2">
    <source>
        <dbReference type="ARBA" id="ARBA00023015"/>
    </source>
</evidence>
<dbReference type="Pfam" id="PF00126">
    <property type="entry name" value="HTH_1"/>
    <property type="match status" value="1"/>
</dbReference>
<dbReference type="PANTHER" id="PTHR30427:SF1">
    <property type="entry name" value="TRANSCRIPTIONAL ACTIVATOR PROTEIN LYSR"/>
    <property type="match status" value="1"/>
</dbReference>
<dbReference type="Proteomes" id="UP001223016">
    <property type="component" value="Unassembled WGS sequence"/>
</dbReference>
<protein>
    <submittedName>
        <fullName evidence="6">LysR family transcriptional regulator</fullName>
    </submittedName>
</protein>
<organism evidence="6 7">
    <name type="scientific">Pseudomonas serbiensis</name>
    <dbReference type="NCBI Taxonomy" id="3064350"/>
    <lineage>
        <taxon>Bacteria</taxon>
        <taxon>Pseudomonadati</taxon>
        <taxon>Pseudomonadota</taxon>
        <taxon>Gammaproteobacteria</taxon>
        <taxon>Pseudomonadales</taxon>
        <taxon>Pseudomonadaceae</taxon>
        <taxon>Pseudomonas</taxon>
    </lineage>
</organism>
<dbReference type="InterPro" id="IPR005119">
    <property type="entry name" value="LysR_subst-bd"/>
</dbReference>
<keyword evidence="7" id="KW-1185">Reference proteome</keyword>
<dbReference type="PANTHER" id="PTHR30427">
    <property type="entry name" value="TRANSCRIPTIONAL ACTIVATOR PROTEIN LYSR"/>
    <property type="match status" value="1"/>
</dbReference>
<dbReference type="NCBIfam" id="NF008239">
    <property type="entry name" value="PRK11013.1"/>
    <property type="match status" value="1"/>
</dbReference>
<dbReference type="SUPFAM" id="SSF53850">
    <property type="entry name" value="Periplasmic binding protein-like II"/>
    <property type="match status" value="1"/>
</dbReference>
<dbReference type="SUPFAM" id="SSF46785">
    <property type="entry name" value="Winged helix' DNA-binding domain"/>
    <property type="match status" value="1"/>
</dbReference>
<feature type="domain" description="HTH lysR-type" evidence="5">
    <location>
        <begin position="3"/>
        <end position="60"/>
    </location>
</feature>
<dbReference type="RefSeq" id="WP_304574574.1">
    <property type="nucleotide sequence ID" value="NZ_JAUQOO010000005.1"/>
</dbReference>
<evidence type="ECO:0000313" key="7">
    <source>
        <dbReference type="Proteomes" id="UP001223016"/>
    </source>
</evidence>
<evidence type="ECO:0000256" key="3">
    <source>
        <dbReference type="ARBA" id="ARBA00023125"/>
    </source>
</evidence>
<dbReference type="Gene3D" id="3.40.190.290">
    <property type="match status" value="1"/>
</dbReference>
<name>A0ABT9CMX3_9PSED</name>
<dbReference type="InterPro" id="IPR036390">
    <property type="entry name" value="WH_DNA-bd_sf"/>
</dbReference>
<evidence type="ECO:0000259" key="5">
    <source>
        <dbReference type="PROSITE" id="PS50931"/>
    </source>
</evidence>
<proteinExistence type="inferred from homology"/>
<reference evidence="6 7" key="1">
    <citation type="submission" date="2023-07" db="EMBL/GenBank/DDBJ databases">
        <title>Identification of four novel Pseudomonas species associated with bacterial leaf spot of cucurbits.</title>
        <authorList>
            <person name="Fullem K.R."/>
        </authorList>
    </citation>
    <scope>NUCLEOTIDE SEQUENCE [LARGE SCALE GENOMIC DNA]</scope>
    <source>
        <strain evidence="6 7">KFB 138</strain>
    </source>
</reference>
<accession>A0ABT9CMX3</accession>
<dbReference type="InterPro" id="IPR000847">
    <property type="entry name" value="LysR_HTH_N"/>
</dbReference>
<dbReference type="Gene3D" id="1.10.10.10">
    <property type="entry name" value="Winged helix-like DNA-binding domain superfamily/Winged helix DNA-binding domain"/>
    <property type="match status" value="1"/>
</dbReference>
<dbReference type="InterPro" id="IPR036388">
    <property type="entry name" value="WH-like_DNA-bd_sf"/>
</dbReference>
<comment type="caution">
    <text evidence="6">The sequence shown here is derived from an EMBL/GenBank/DDBJ whole genome shotgun (WGS) entry which is preliminary data.</text>
</comment>
<dbReference type="Pfam" id="PF03466">
    <property type="entry name" value="LysR_substrate"/>
    <property type="match status" value="1"/>
</dbReference>
<dbReference type="EMBL" id="JAUQOO010000005">
    <property type="protein sequence ID" value="MDO7926851.1"/>
    <property type="molecule type" value="Genomic_DNA"/>
</dbReference>
<evidence type="ECO:0000256" key="4">
    <source>
        <dbReference type="ARBA" id="ARBA00023163"/>
    </source>
</evidence>
<sequence length="309" mass="33655">MSFTFRHIEIFKAIMVTGTVTGASLALETSQPTVSRELSKFEESVGMRLFERSKGRLKPTAQGMALHSEILKTYEGLARINAAIQSIKLGVREKVNIISLPVLSQTILPASLARFIECYPDINLSLTTHDSPDIEPLLSSQAYDVGLIEGMVAPMGTTLEHLMDVNEVCILPPGHPLSTEPVIDPRLLSSYPFVHLAPNDPYRHQLDSVFAKLGVFRASIIEVDNAAVICQMVLNGIGISIINPLVANTYLSQGLVIRPLSISVPFSISIVRPQQPGASLIVDHLVDCIRITSNELSALVQPRNTSSIP</sequence>
<keyword evidence="2" id="KW-0805">Transcription regulation</keyword>